<protein>
    <recommendedName>
        <fullName evidence="4">Capsule polysaccharide biosynthesis protein</fullName>
    </recommendedName>
</protein>
<dbReference type="RefSeq" id="WP_310248389.1">
    <property type="nucleotide sequence ID" value="NZ_JAVDXX010000001.1"/>
</dbReference>
<proteinExistence type="predicted"/>
<keyword evidence="3" id="KW-1185">Reference proteome</keyword>
<name>A0ABU1Z1P2_9MICC</name>
<gene>
    <name evidence="2" type="ORF">J2S67_001797</name>
</gene>
<reference evidence="2" key="1">
    <citation type="submission" date="2023-07" db="EMBL/GenBank/DDBJ databases">
        <title>Sequencing the genomes of 1000 actinobacteria strains.</title>
        <authorList>
            <person name="Klenk H.-P."/>
        </authorList>
    </citation>
    <scope>NUCLEOTIDE SEQUENCE</scope>
    <source>
        <strain evidence="2">DSM 13068</strain>
    </source>
</reference>
<evidence type="ECO:0000313" key="3">
    <source>
        <dbReference type="Proteomes" id="UP001180715"/>
    </source>
</evidence>
<sequence>MTQLFQASTLYQVASLAAMIDAGAVPEDGDRVLCVVDSTRQPELVPGITGATGFEELASRFDRVINFGEFIRPLRPHQFSPRQVEAPMWRKLFCKYFDLPLTQPGHASEISLWLESLQVNPGRALATVFHDAPITVHADGLMAYGPLRDPLPIEIGSRLDRVVHLDIVPGLKPLYGAEWGAASDAVGLEHFTRVIDAWANKVEPSAACASIMASGKPAGLILGQYLNELRLITDEEEHELTTRMAQAALDAGAEVIAFKPHPSASYTSRIVTREVVESLGLEYVEITDTVPAEIVATWIKPVVAVSIFSTALATLRYGYNIPAVAVGAEDVIHNLNPYPNSNRVPVMLADALFHRGIPAPADDPSKEGRLQALLNTVAYTMQPERMKALYPEAFEFCTSDPELRKLYLRKTRLYQLNLMKTNPTNTYERLVGHLGNAMGAKNFNALKNKVQTSKLLKVPSKAAVKALSALGNRNAQGNRKTQGNQTAQGNRKPPGHQKQQ</sequence>
<evidence type="ECO:0000313" key="2">
    <source>
        <dbReference type="EMBL" id="MDR7294529.1"/>
    </source>
</evidence>
<dbReference type="InterPro" id="IPR010866">
    <property type="entry name" value="A-2_8-polyST"/>
</dbReference>
<evidence type="ECO:0008006" key="4">
    <source>
        <dbReference type="Google" id="ProtNLM"/>
    </source>
</evidence>
<accession>A0ABU1Z1P2</accession>
<dbReference type="Pfam" id="PF07388">
    <property type="entry name" value="A-2_8-polyST"/>
    <property type="match status" value="1"/>
</dbReference>
<dbReference type="Proteomes" id="UP001180715">
    <property type="component" value="Unassembled WGS sequence"/>
</dbReference>
<feature type="compositionally biased region" description="Polar residues" evidence="1">
    <location>
        <begin position="471"/>
        <end position="489"/>
    </location>
</feature>
<evidence type="ECO:0000256" key="1">
    <source>
        <dbReference type="SAM" id="MobiDB-lite"/>
    </source>
</evidence>
<dbReference type="EMBL" id="JAVDXX010000001">
    <property type="protein sequence ID" value="MDR7294529.1"/>
    <property type="molecule type" value="Genomic_DNA"/>
</dbReference>
<feature type="region of interest" description="Disordered" evidence="1">
    <location>
        <begin position="469"/>
        <end position="500"/>
    </location>
</feature>
<organism evidence="2 3">
    <name type="scientific">Pseudoglutamicibacter albus</name>
    <dbReference type="NCBI Taxonomy" id="98671"/>
    <lineage>
        <taxon>Bacteria</taxon>
        <taxon>Bacillati</taxon>
        <taxon>Actinomycetota</taxon>
        <taxon>Actinomycetes</taxon>
        <taxon>Micrococcales</taxon>
        <taxon>Micrococcaceae</taxon>
        <taxon>Pseudoglutamicibacter</taxon>
    </lineage>
</organism>
<comment type="caution">
    <text evidence="2">The sequence shown here is derived from an EMBL/GenBank/DDBJ whole genome shotgun (WGS) entry which is preliminary data.</text>
</comment>